<evidence type="ECO:0000256" key="2">
    <source>
        <dbReference type="ARBA" id="ARBA00022692"/>
    </source>
</evidence>
<keyword evidence="8" id="KW-1185">Reference proteome</keyword>
<organism evidence="7 8">
    <name type="scientific">Caproicibacterium argilliputei</name>
    <dbReference type="NCBI Taxonomy" id="3030016"/>
    <lineage>
        <taxon>Bacteria</taxon>
        <taxon>Bacillati</taxon>
        <taxon>Bacillota</taxon>
        <taxon>Clostridia</taxon>
        <taxon>Eubacteriales</taxon>
        <taxon>Oscillospiraceae</taxon>
        <taxon>Caproicibacterium</taxon>
    </lineage>
</organism>
<gene>
    <name evidence="7" type="ORF">PXC00_02315</name>
</gene>
<dbReference type="EMBL" id="CP135996">
    <property type="protein sequence ID" value="WOC32730.1"/>
    <property type="molecule type" value="Genomic_DNA"/>
</dbReference>
<keyword evidence="5" id="KW-0813">Transport</keyword>
<dbReference type="InterPro" id="IPR035906">
    <property type="entry name" value="MetI-like_sf"/>
</dbReference>
<dbReference type="CDD" id="cd06261">
    <property type="entry name" value="TM_PBP2"/>
    <property type="match status" value="1"/>
</dbReference>
<dbReference type="KEGG" id="carl:PXC00_02315"/>
<evidence type="ECO:0000313" key="7">
    <source>
        <dbReference type="EMBL" id="WOC32730.1"/>
    </source>
</evidence>
<feature type="transmembrane region" description="Helical" evidence="5">
    <location>
        <begin position="43"/>
        <end position="66"/>
    </location>
</feature>
<reference evidence="8" key="1">
    <citation type="submission" date="2024-06" db="EMBL/GenBank/DDBJ databases">
        <title>Caproicibacterium argilliputei sp. nov, a novel caproic acid producing anaerobic bacterium isolated from pit mud.</title>
        <authorList>
            <person name="Zeng C."/>
        </authorList>
    </citation>
    <scope>NUCLEOTIDE SEQUENCE [LARGE SCALE GENOMIC DNA]</scope>
    <source>
        <strain evidence="8">ZCY20-5</strain>
    </source>
</reference>
<dbReference type="GO" id="GO:0005886">
    <property type="term" value="C:plasma membrane"/>
    <property type="evidence" value="ECO:0007669"/>
    <property type="project" value="UniProtKB-SubCell"/>
</dbReference>
<feature type="transmembrane region" description="Helical" evidence="5">
    <location>
        <begin position="106"/>
        <end position="127"/>
    </location>
</feature>
<dbReference type="RefSeq" id="WP_275845757.1">
    <property type="nucleotide sequence ID" value="NZ_CP135996.1"/>
</dbReference>
<dbReference type="GO" id="GO:0055085">
    <property type="term" value="P:transmembrane transport"/>
    <property type="evidence" value="ECO:0007669"/>
    <property type="project" value="InterPro"/>
</dbReference>
<dbReference type="PANTHER" id="PTHR43496">
    <property type="entry name" value="PROTEIN LPLB"/>
    <property type="match status" value="1"/>
</dbReference>
<evidence type="ECO:0000313" key="8">
    <source>
        <dbReference type="Proteomes" id="UP001300604"/>
    </source>
</evidence>
<dbReference type="SUPFAM" id="SSF161098">
    <property type="entry name" value="MetI-like"/>
    <property type="match status" value="1"/>
</dbReference>
<evidence type="ECO:0000259" key="6">
    <source>
        <dbReference type="PROSITE" id="PS50928"/>
    </source>
</evidence>
<dbReference type="Proteomes" id="UP001300604">
    <property type="component" value="Chromosome"/>
</dbReference>
<dbReference type="PANTHER" id="PTHR43496:SF1">
    <property type="entry name" value="POLYGALACTURONAN_RHAMNOGALACTURONAN TRANSPORT SYSTEM PERMEASE PROTEIN YTEP"/>
    <property type="match status" value="1"/>
</dbReference>
<name>A0AA97H2I9_9FIRM</name>
<proteinExistence type="inferred from homology"/>
<keyword evidence="3 5" id="KW-1133">Transmembrane helix</keyword>
<dbReference type="Pfam" id="PF00528">
    <property type="entry name" value="BPD_transp_1"/>
    <property type="match status" value="1"/>
</dbReference>
<comment type="subcellular location">
    <subcellularLocation>
        <location evidence="5">Cell membrane</location>
        <topology evidence="5">Multi-pass membrane protein</topology>
    </subcellularLocation>
    <subcellularLocation>
        <location evidence="1">Membrane</location>
        <topology evidence="1">Multi-pass membrane protein</topology>
    </subcellularLocation>
</comment>
<feature type="domain" description="ABC transmembrane type-1" evidence="6">
    <location>
        <begin position="102"/>
        <end position="319"/>
    </location>
</feature>
<keyword evidence="2 5" id="KW-0812">Transmembrane</keyword>
<protein>
    <submittedName>
        <fullName evidence="7">ABC transporter permease subunit</fullName>
    </submittedName>
</protein>
<evidence type="ECO:0000256" key="1">
    <source>
        <dbReference type="ARBA" id="ARBA00004141"/>
    </source>
</evidence>
<evidence type="ECO:0000256" key="5">
    <source>
        <dbReference type="RuleBase" id="RU363032"/>
    </source>
</evidence>
<sequence>MGKSGAAASQLSGRKRNGNGGFAASCGGSHKRFSERVFEQKELILLTLPFVVLLFVFNYVPLWGWIMAFQNYKPGLGIFQSEWVGLANFKALFGDSEFYIGIRNTLGISILKLVTGYAFSILLAVLINEVRVSWFKRTVQTISYLPHFVSWVVVSGIVYSCLSTDGGVVNTVLLHLHLISKPISFMGTANLFWGIMAGSDLWKEVGWNSIIYIAAMSGIDSSLYEAADMDGAGRLRKIFHITLPGILPTVKILLILSIGSILNVGFEQTLLLSNSQTLDYSQTLELYVYNYGMEMGRYSFATAAGIFNSVVSLVLVTTFNKLSRVVTGESAF</sequence>
<feature type="transmembrane region" description="Helical" evidence="5">
    <location>
        <begin position="298"/>
        <end position="316"/>
    </location>
</feature>
<evidence type="ECO:0000256" key="4">
    <source>
        <dbReference type="ARBA" id="ARBA00023136"/>
    </source>
</evidence>
<reference evidence="7 8" key="2">
    <citation type="submission" date="2024-06" db="EMBL/GenBank/DDBJ databases">
        <title>Caproicibacterium argilliputei sp. nov, a novel caproic acid producing anaerobic bacterium isolated from pit mud.</title>
        <authorList>
            <person name="Xia S."/>
        </authorList>
    </citation>
    <scope>NUCLEOTIDE SEQUENCE [LARGE SCALE GENOMIC DNA]</scope>
    <source>
        <strain evidence="7 8">ZCY20-5</strain>
    </source>
</reference>
<comment type="similarity">
    <text evidence="5">Belongs to the binding-protein-dependent transport system permease family.</text>
</comment>
<keyword evidence="4 5" id="KW-0472">Membrane</keyword>
<evidence type="ECO:0000256" key="3">
    <source>
        <dbReference type="ARBA" id="ARBA00022989"/>
    </source>
</evidence>
<dbReference type="AlphaFoldDB" id="A0AA97H2I9"/>
<dbReference type="PROSITE" id="PS50928">
    <property type="entry name" value="ABC_TM1"/>
    <property type="match status" value="1"/>
</dbReference>
<dbReference type="Gene3D" id="1.10.3720.10">
    <property type="entry name" value="MetI-like"/>
    <property type="match status" value="1"/>
</dbReference>
<dbReference type="InterPro" id="IPR000515">
    <property type="entry name" value="MetI-like"/>
</dbReference>
<accession>A0AA97H2I9</accession>
<feature type="transmembrane region" description="Helical" evidence="5">
    <location>
        <begin position="238"/>
        <end position="262"/>
    </location>
</feature>